<accession>A0ABV4X1G0</accession>
<evidence type="ECO:0000313" key="2">
    <source>
        <dbReference type="Proteomes" id="UP001576774"/>
    </source>
</evidence>
<sequence length="103" mass="11333">MLETRVNVVYSTNSEQVESTFEGLMLDLRLAGINVVSDGRTSAWKGSTIQGINIFLEQPSDLEYSEEENLWVALIDSQVIREVEDIIPSNSGISESGISLPIS</sequence>
<organism evidence="1 2">
    <name type="scientific">Floridaenema aerugineum BLCC-F46</name>
    <dbReference type="NCBI Taxonomy" id="3153654"/>
    <lineage>
        <taxon>Bacteria</taxon>
        <taxon>Bacillati</taxon>
        <taxon>Cyanobacteriota</taxon>
        <taxon>Cyanophyceae</taxon>
        <taxon>Oscillatoriophycideae</taxon>
        <taxon>Aerosakkonematales</taxon>
        <taxon>Aerosakkonemataceae</taxon>
        <taxon>Floridanema</taxon>
        <taxon>Floridanema aerugineum</taxon>
    </lineage>
</organism>
<protein>
    <submittedName>
        <fullName evidence="1">Uncharacterized protein</fullName>
    </submittedName>
</protein>
<evidence type="ECO:0000313" key="1">
    <source>
        <dbReference type="EMBL" id="MFB2876622.1"/>
    </source>
</evidence>
<proteinExistence type="predicted"/>
<keyword evidence="2" id="KW-1185">Reference proteome</keyword>
<dbReference type="Proteomes" id="UP001576774">
    <property type="component" value="Unassembled WGS sequence"/>
</dbReference>
<comment type="caution">
    <text evidence="1">The sequence shown here is derived from an EMBL/GenBank/DDBJ whole genome shotgun (WGS) entry which is preliminary data.</text>
</comment>
<reference evidence="1 2" key="1">
    <citation type="submission" date="2024-09" db="EMBL/GenBank/DDBJ databases">
        <title>Floridaenema gen nov. (Aerosakkonemataceae, Aerosakkonematales ord. nov., Cyanobacteria) from benthic tropical and subtropical fresh waters, with the description of four new species.</title>
        <authorList>
            <person name="Moretto J.A."/>
            <person name="Berthold D.E."/>
            <person name="Lefler F.W."/>
            <person name="Huang I.-S."/>
            <person name="Laughinghouse H. IV."/>
        </authorList>
    </citation>
    <scope>NUCLEOTIDE SEQUENCE [LARGE SCALE GENOMIC DNA]</scope>
    <source>
        <strain evidence="1 2">BLCC-F46</strain>
    </source>
</reference>
<gene>
    <name evidence="1" type="ORF">ACE1CC_06995</name>
</gene>
<dbReference type="EMBL" id="JBHFNQ010000056">
    <property type="protein sequence ID" value="MFB2876622.1"/>
    <property type="molecule type" value="Genomic_DNA"/>
</dbReference>
<dbReference type="RefSeq" id="WP_413269747.1">
    <property type="nucleotide sequence ID" value="NZ_JBHFNQ010000056.1"/>
</dbReference>
<name>A0ABV4X1G0_9CYAN</name>